<name>A0A951QT97_9CYAN</name>
<evidence type="ECO:0000313" key="4">
    <source>
        <dbReference type="Proteomes" id="UP000729701"/>
    </source>
</evidence>
<gene>
    <name evidence="3" type="ORF">KME60_24055</name>
</gene>
<comment type="caution">
    <text evidence="3">The sequence shown here is derived from an EMBL/GenBank/DDBJ whole genome shotgun (WGS) entry which is preliminary data.</text>
</comment>
<dbReference type="InterPro" id="IPR011049">
    <property type="entry name" value="Serralysin-like_metalloprot_C"/>
</dbReference>
<evidence type="ECO:0000313" key="3">
    <source>
        <dbReference type="EMBL" id="MBW4670405.1"/>
    </source>
</evidence>
<comment type="subcellular location">
    <subcellularLocation>
        <location evidence="1">Secreted</location>
    </subcellularLocation>
</comment>
<protein>
    <submittedName>
        <fullName evidence="3">Calcium-binding protein</fullName>
    </submittedName>
</protein>
<dbReference type="GO" id="GO:0005509">
    <property type="term" value="F:calcium ion binding"/>
    <property type="evidence" value="ECO:0007669"/>
    <property type="project" value="InterPro"/>
</dbReference>
<dbReference type="InterPro" id="IPR050557">
    <property type="entry name" value="RTX_toxin/Mannuronan_C5-epim"/>
</dbReference>
<dbReference type="Pfam" id="PF00353">
    <property type="entry name" value="HemolysinCabind"/>
    <property type="match status" value="5"/>
</dbReference>
<reference evidence="3" key="1">
    <citation type="submission" date="2021-05" db="EMBL/GenBank/DDBJ databases">
        <authorList>
            <person name="Pietrasiak N."/>
            <person name="Ward R."/>
            <person name="Stajich J.E."/>
            <person name="Kurbessoian T."/>
        </authorList>
    </citation>
    <scope>NUCLEOTIDE SEQUENCE</scope>
    <source>
        <strain evidence="3">GSE-NOS-MK-12-04C</strain>
    </source>
</reference>
<dbReference type="SUPFAM" id="SSF51120">
    <property type="entry name" value="beta-Roll"/>
    <property type="match status" value="3"/>
</dbReference>
<sequence>MTTVFGTNGSDNLFGTQLNDEIFGLEGNDVLTGSRGNDLLDGGSGSDTVNYNNLGQAVTLLPQGVVTKGSLGTDQILNVERIIGATGQANIIDASSATGGTSLNIDLGANKLIVNNIPTLGSRTFEVQNFVNVLGTTNADTITGNNANNRIDGLGGNDLIIGSRGNDRFDGGTGFDTVDYSNFGQAVTLLPQGVISKGNFGTDQIFNIEKIIGAKGQANTIDGSSGTGGTSFNIDLGANRLTVNNIPTLGSVTFEVQNFVNVLGTANADTITGNDANNRINALGGNDIIFGSGGNDVIFGGDGNDSVFGSANSEFIDGGNDNDTLYGNGGKDTLIGGAGNDLIYGASDANIILGGQGNDIIYGNGGKDTINGNNGDDLIYGGSEADTIFGGAGNDTIYANGGGDFINGGNGFNTIWLGGGEAKVVLSRDQGFDTINNFQLGSTQFMVGNLRNDLSFADSANGVRISAGNDLLAVVANQTANTFSSNISGIFV</sequence>
<evidence type="ECO:0000256" key="1">
    <source>
        <dbReference type="ARBA" id="ARBA00004613"/>
    </source>
</evidence>
<dbReference type="PRINTS" id="PR00313">
    <property type="entry name" value="CABNDNGRPT"/>
</dbReference>
<organism evidence="3 4">
    <name type="scientific">Cyanomargarita calcarea GSE-NOS-MK-12-04C</name>
    <dbReference type="NCBI Taxonomy" id="2839659"/>
    <lineage>
        <taxon>Bacteria</taxon>
        <taxon>Bacillati</taxon>
        <taxon>Cyanobacteriota</taxon>
        <taxon>Cyanophyceae</taxon>
        <taxon>Nostocales</taxon>
        <taxon>Cyanomargaritaceae</taxon>
        <taxon>Cyanomargarita</taxon>
    </lineage>
</organism>
<accession>A0A951QT97</accession>
<reference evidence="3" key="2">
    <citation type="journal article" date="2022" name="Microbiol. Resour. Announc.">
        <title>Metagenome Sequencing to Explore Phylogenomics of Terrestrial Cyanobacteria.</title>
        <authorList>
            <person name="Ward R.D."/>
            <person name="Stajich J.E."/>
            <person name="Johansen J.R."/>
            <person name="Huntemann M."/>
            <person name="Clum A."/>
            <person name="Foster B."/>
            <person name="Foster B."/>
            <person name="Roux S."/>
            <person name="Palaniappan K."/>
            <person name="Varghese N."/>
            <person name="Mukherjee S."/>
            <person name="Reddy T.B.K."/>
            <person name="Daum C."/>
            <person name="Copeland A."/>
            <person name="Chen I.A."/>
            <person name="Ivanova N.N."/>
            <person name="Kyrpides N.C."/>
            <person name="Shapiro N."/>
            <person name="Eloe-Fadrosh E.A."/>
            <person name="Pietrasiak N."/>
        </authorList>
    </citation>
    <scope>NUCLEOTIDE SEQUENCE</scope>
    <source>
        <strain evidence="3">GSE-NOS-MK-12-04C</strain>
    </source>
</reference>
<dbReference type="PANTHER" id="PTHR38340:SF1">
    <property type="entry name" value="S-LAYER PROTEIN"/>
    <property type="match status" value="1"/>
</dbReference>
<dbReference type="GO" id="GO:0005576">
    <property type="term" value="C:extracellular region"/>
    <property type="evidence" value="ECO:0007669"/>
    <property type="project" value="UniProtKB-SubCell"/>
</dbReference>
<dbReference type="InterPro" id="IPR018511">
    <property type="entry name" value="Hemolysin-typ_Ca-bd_CS"/>
</dbReference>
<dbReference type="Proteomes" id="UP000729701">
    <property type="component" value="Unassembled WGS sequence"/>
</dbReference>
<proteinExistence type="predicted"/>
<keyword evidence="2" id="KW-0964">Secreted</keyword>
<dbReference type="EMBL" id="JAHHGZ010000030">
    <property type="protein sequence ID" value="MBW4670405.1"/>
    <property type="molecule type" value="Genomic_DNA"/>
</dbReference>
<dbReference type="PANTHER" id="PTHR38340">
    <property type="entry name" value="S-LAYER PROTEIN"/>
    <property type="match status" value="1"/>
</dbReference>
<dbReference type="AlphaFoldDB" id="A0A951QT97"/>
<evidence type="ECO:0000256" key="2">
    <source>
        <dbReference type="ARBA" id="ARBA00022525"/>
    </source>
</evidence>
<dbReference type="Gene3D" id="2.150.10.10">
    <property type="entry name" value="Serralysin-like metalloprotease, C-terminal"/>
    <property type="match status" value="4"/>
</dbReference>
<dbReference type="InterPro" id="IPR001343">
    <property type="entry name" value="Hemolysn_Ca-bd"/>
</dbReference>
<dbReference type="PROSITE" id="PS00330">
    <property type="entry name" value="HEMOLYSIN_CALCIUM"/>
    <property type="match status" value="2"/>
</dbReference>